<dbReference type="RefSeq" id="WP_123645952.1">
    <property type="nucleotide sequence ID" value="NZ_RCTY01000006.1"/>
</dbReference>
<keyword evidence="4" id="KW-0597">Phosphoprotein</keyword>
<proteinExistence type="predicted"/>
<evidence type="ECO:0000256" key="7">
    <source>
        <dbReference type="ARBA" id="ARBA00023160"/>
    </source>
</evidence>
<dbReference type="AlphaFoldDB" id="A0A3N2RNE4"/>
<evidence type="ECO:0000256" key="4">
    <source>
        <dbReference type="ARBA" id="ARBA00022553"/>
    </source>
</evidence>
<comment type="caution">
    <text evidence="11">The sequence shown here is derived from an EMBL/GenBank/DDBJ whole genome shotgun (WGS) entry which is preliminary data.</text>
</comment>
<evidence type="ECO:0000256" key="1">
    <source>
        <dbReference type="ARBA" id="ARBA00003180"/>
    </source>
</evidence>
<keyword evidence="3" id="KW-0444">Lipid biosynthesis</keyword>
<gene>
    <name evidence="11" type="ORF">D9T17_02615</name>
</gene>
<dbReference type="GO" id="GO:0000036">
    <property type="term" value="F:acyl carrier activity"/>
    <property type="evidence" value="ECO:0007669"/>
    <property type="project" value="TreeGrafter"/>
</dbReference>
<dbReference type="InterPro" id="IPR003231">
    <property type="entry name" value="ACP"/>
</dbReference>
<comment type="function">
    <text evidence="1">Carrier of the growing fatty acid chain in fatty acid biosynthesis.</text>
</comment>
<dbReference type="InterPro" id="IPR020806">
    <property type="entry name" value="PKS_PP-bd"/>
</dbReference>
<evidence type="ECO:0000313" key="12">
    <source>
        <dbReference type="Proteomes" id="UP000275910"/>
    </source>
</evidence>
<comment type="pathway">
    <text evidence="8">Glycolipid biosynthesis; KDO(2)-lipid A biosynthesis.</text>
</comment>
<dbReference type="SMART" id="SM00823">
    <property type="entry name" value="PKS_PP"/>
    <property type="match status" value="1"/>
</dbReference>
<dbReference type="InterPro" id="IPR009081">
    <property type="entry name" value="PP-bd_ACP"/>
</dbReference>
<keyword evidence="5" id="KW-0276">Fatty acid metabolism</keyword>
<dbReference type="PANTHER" id="PTHR20863:SF76">
    <property type="entry name" value="CARRIER DOMAIN-CONTAINING PROTEIN"/>
    <property type="match status" value="1"/>
</dbReference>
<keyword evidence="2" id="KW-0596">Phosphopantetheine</keyword>
<sequence length="88" mass="9246">MNESVERQLYEIIAKQSGVDASAITPQSTLKDLGVDSLTAIETIFEIEEHFGVTLPDRDPNFDTDSVQGLATALQQALDGAAAAPGAA</sequence>
<organism evidence="11 12">
    <name type="scientific">Lysobacter enzymogenes</name>
    <dbReference type="NCBI Taxonomy" id="69"/>
    <lineage>
        <taxon>Bacteria</taxon>
        <taxon>Pseudomonadati</taxon>
        <taxon>Pseudomonadota</taxon>
        <taxon>Gammaproteobacteria</taxon>
        <taxon>Lysobacterales</taxon>
        <taxon>Lysobacteraceae</taxon>
        <taxon>Lysobacter</taxon>
    </lineage>
</organism>
<dbReference type="EMBL" id="RCTY01000006">
    <property type="protein sequence ID" value="ROU08985.1"/>
    <property type="molecule type" value="Genomic_DNA"/>
</dbReference>
<dbReference type="Gene3D" id="1.10.1200.10">
    <property type="entry name" value="ACP-like"/>
    <property type="match status" value="1"/>
</dbReference>
<dbReference type="PROSITE" id="PS50075">
    <property type="entry name" value="CARRIER"/>
    <property type="match status" value="1"/>
</dbReference>
<evidence type="ECO:0000259" key="10">
    <source>
        <dbReference type="PROSITE" id="PS50075"/>
    </source>
</evidence>
<evidence type="ECO:0000256" key="5">
    <source>
        <dbReference type="ARBA" id="ARBA00022832"/>
    </source>
</evidence>
<dbReference type="InterPro" id="IPR036736">
    <property type="entry name" value="ACP-like_sf"/>
</dbReference>
<feature type="domain" description="Carrier" evidence="10">
    <location>
        <begin position="3"/>
        <end position="78"/>
    </location>
</feature>
<dbReference type="InterPro" id="IPR006162">
    <property type="entry name" value="Ppantetheine_attach_site"/>
</dbReference>
<evidence type="ECO:0000256" key="2">
    <source>
        <dbReference type="ARBA" id="ARBA00022450"/>
    </source>
</evidence>
<evidence type="ECO:0000313" key="11">
    <source>
        <dbReference type="EMBL" id="ROU08985.1"/>
    </source>
</evidence>
<evidence type="ECO:0000256" key="6">
    <source>
        <dbReference type="ARBA" id="ARBA00023098"/>
    </source>
</evidence>
<dbReference type="PANTHER" id="PTHR20863">
    <property type="entry name" value="ACYL CARRIER PROTEIN"/>
    <property type="match status" value="1"/>
</dbReference>
<dbReference type="GO" id="GO:0031177">
    <property type="term" value="F:phosphopantetheine binding"/>
    <property type="evidence" value="ECO:0007669"/>
    <property type="project" value="InterPro"/>
</dbReference>
<evidence type="ECO:0000256" key="8">
    <source>
        <dbReference type="ARBA" id="ARBA00024328"/>
    </source>
</evidence>
<reference evidence="11 12" key="1">
    <citation type="submission" date="2018-10" db="EMBL/GenBank/DDBJ databases">
        <title>The genome of Lysobacter enzymogenes OH11.</title>
        <authorList>
            <person name="Liu F."/>
            <person name="Zhao Y."/>
            <person name="Qian G."/>
            <person name="Chen Y."/>
            <person name="Xu H."/>
        </authorList>
    </citation>
    <scope>NUCLEOTIDE SEQUENCE [LARGE SCALE GENOMIC DNA]</scope>
    <source>
        <strain evidence="11 12">OH11</strain>
    </source>
</reference>
<accession>A0A3N2RNE4</accession>
<dbReference type="Pfam" id="PF00550">
    <property type="entry name" value="PP-binding"/>
    <property type="match status" value="1"/>
</dbReference>
<name>A0A3N2RNE4_LYSEN</name>
<evidence type="ECO:0000256" key="3">
    <source>
        <dbReference type="ARBA" id="ARBA00022516"/>
    </source>
</evidence>
<dbReference type="GO" id="GO:0000035">
    <property type="term" value="F:acyl binding"/>
    <property type="evidence" value="ECO:0007669"/>
    <property type="project" value="TreeGrafter"/>
</dbReference>
<dbReference type="PROSITE" id="PS00012">
    <property type="entry name" value="PHOSPHOPANTETHEINE"/>
    <property type="match status" value="1"/>
</dbReference>
<protein>
    <recommendedName>
        <fullName evidence="9">Acyl carrier protein AcpXL</fullName>
    </recommendedName>
</protein>
<dbReference type="SUPFAM" id="SSF47336">
    <property type="entry name" value="ACP-like"/>
    <property type="match status" value="1"/>
</dbReference>
<dbReference type="Proteomes" id="UP000275910">
    <property type="component" value="Unassembled WGS sequence"/>
</dbReference>
<keyword evidence="7" id="KW-0275">Fatty acid biosynthesis</keyword>
<keyword evidence="6" id="KW-0443">Lipid metabolism</keyword>
<evidence type="ECO:0000256" key="9">
    <source>
        <dbReference type="ARBA" id="ARBA00024402"/>
    </source>
</evidence>